<dbReference type="SUPFAM" id="SSF53756">
    <property type="entry name" value="UDP-Glycosyltransferase/glycogen phosphorylase"/>
    <property type="match status" value="1"/>
</dbReference>
<feature type="region of interest" description="Disordered" evidence="1">
    <location>
        <begin position="56"/>
        <end position="79"/>
    </location>
</feature>
<reference evidence="3" key="1">
    <citation type="submission" date="2015-06" db="UniProtKB">
        <authorList>
            <consortium name="EnsemblPlants"/>
        </authorList>
    </citation>
    <scope>IDENTIFICATION</scope>
</reference>
<dbReference type="GO" id="GO:0016758">
    <property type="term" value="F:hexosyltransferase activity"/>
    <property type="evidence" value="ECO:0007669"/>
    <property type="project" value="InterPro"/>
</dbReference>
<dbReference type="PANTHER" id="PTHR48050">
    <property type="entry name" value="STEROL 3-BETA-GLUCOSYLTRANSFERASE"/>
    <property type="match status" value="1"/>
</dbReference>
<organism evidence="3">
    <name type="scientific">Aegilops tauschii</name>
    <name type="common">Tausch's goatgrass</name>
    <name type="synonym">Aegilops squarrosa</name>
    <dbReference type="NCBI Taxonomy" id="37682"/>
    <lineage>
        <taxon>Eukaryota</taxon>
        <taxon>Viridiplantae</taxon>
        <taxon>Streptophyta</taxon>
        <taxon>Embryophyta</taxon>
        <taxon>Tracheophyta</taxon>
        <taxon>Spermatophyta</taxon>
        <taxon>Magnoliopsida</taxon>
        <taxon>Liliopsida</taxon>
        <taxon>Poales</taxon>
        <taxon>Poaceae</taxon>
        <taxon>BOP clade</taxon>
        <taxon>Pooideae</taxon>
        <taxon>Triticodae</taxon>
        <taxon>Triticeae</taxon>
        <taxon>Triticinae</taxon>
        <taxon>Aegilops</taxon>
    </lineage>
</organism>
<sequence>MGCNGEASVAGEGSGSGDLRRRRGGRDGAGASSSSSFAEGTREFVLSSMDERFSGSVDADGFPSSRREGFGHSKSTTATSSRFRGQDHAFVRSYSDRLLKCDLTLDMLSENEKMKIIEKLVKIQKDGTLEVDVTRSALVASELSEIDAFGSVPRDVEEVKSGFSKSVPKLKIAILVVGTRGDEFGHHVRLASHVNFRTFVKSAGVDFYPLGGDPRIMAQYMTKNKGFLMAAPTEISVQRKQVKEIIFSLLPACTEPDLDTGIPFRAQAIIANPPALGLSINHYTSP</sequence>
<dbReference type="InterPro" id="IPR004276">
    <property type="entry name" value="GlycoTrans_28_N"/>
</dbReference>
<dbReference type="PANTHER" id="PTHR48050:SF16">
    <property type="entry name" value="STEROL 3-BETA-GLUCOSYLTRANSFERASE UGT80B1"/>
    <property type="match status" value="1"/>
</dbReference>
<evidence type="ECO:0000313" key="3">
    <source>
        <dbReference type="EnsemblPlants" id="EMT01383"/>
    </source>
</evidence>
<dbReference type="AlphaFoldDB" id="R7VZK2"/>
<proteinExistence type="predicted"/>
<evidence type="ECO:0000259" key="2">
    <source>
        <dbReference type="Pfam" id="PF03033"/>
    </source>
</evidence>
<dbReference type="Pfam" id="PF03033">
    <property type="entry name" value="Glyco_transf_28"/>
    <property type="match status" value="1"/>
</dbReference>
<evidence type="ECO:0000256" key="1">
    <source>
        <dbReference type="SAM" id="MobiDB-lite"/>
    </source>
</evidence>
<dbReference type="InterPro" id="IPR050426">
    <property type="entry name" value="Glycosyltransferase_28"/>
</dbReference>
<dbReference type="Gene3D" id="3.40.50.2000">
    <property type="entry name" value="Glycogen Phosphorylase B"/>
    <property type="match status" value="1"/>
</dbReference>
<feature type="region of interest" description="Disordered" evidence="1">
    <location>
        <begin position="1"/>
        <end position="38"/>
    </location>
</feature>
<dbReference type="ExpressionAtlas" id="R7VZK2">
    <property type="expression patterns" value="baseline"/>
</dbReference>
<name>R7VZK2_AEGTA</name>
<feature type="compositionally biased region" description="Low complexity" evidence="1">
    <location>
        <begin position="1"/>
        <end position="11"/>
    </location>
</feature>
<accession>R7VZK2</accession>
<feature type="domain" description="Glycosyltransferase family 28 N-terminal" evidence="2">
    <location>
        <begin position="183"/>
        <end position="278"/>
    </location>
</feature>
<dbReference type="GO" id="GO:0005975">
    <property type="term" value="P:carbohydrate metabolic process"/>
    <property type="evidence" value="ECO:0007669"/>
    <property type="project" value="InterPro"/>
</dbReference>
<protein>
    <submittedName>
        <fullName evidence="3">UDP-sugar-dependent glycosyltransferase 52</fullName>
    </submittedName>
</protein>
<dbReference type="EnsemblPlants" id="EMT01383">
    <property type="protein sequence ID" value="EMT01383"/>
    <property type="gene ID" value="F775_11028"/>
</dbReference>